<dbReference type="InterPro" id="IPR020036">
    <property type="entry name" value="PseH"/>
</dbReference>
<evidence type="ECO:0000259" key="1">
    <source>
        <dbReference type="PROSITE" id="PS51186"/>
    </source>
</evidence>
<evidence type="ECO:0000313" key="3">
    <source>
        <dbReference type="Proteomes" id="UP001516620"/>
    </source>
</evidence>
<sequence length="179" mass="21654">MITFRKMAASDMEQVLQWRTSEHVTKYMFTDIERNLDQQMEWYKSISQDDTQYYWMIEYKKAAIGLVSLNDLDRKNRKAASGYYLGDLHYTMIAGRILPYLYNFAFFDLGLNKLYAEVMEGNDGIMKMHLHHGYTPTAIFKEHIYKYERYHDVHYFELLASTWKELSQRYHRFTTEFLL</sequence>
<dbReference type="Proteomes" id="UP001516620">
    <property type="component" value="Unassembled WGS sequence"/>
</dbReference>
<comment type="caution">
    <text evidence="2">The sequence shown here is derived from an EMBL/GenBank/DDBJ whole genome shotgun (WGS) entry which is preliminary data.</text>
</comment>
<dbReference type="PANTHER" id="PTHR43415:SF3">
    <property type="entry name" value="GNAT-FAMILY ACETYLTRANSFERASE"/>
    <property type="match status" value="1"/>
</dbReference>
<accession>A0ABS2HCK0</accession>
<keyword evidence="2" id="KW-0808">Transferase</keyword>
<name>A0ABS2HCK0_9BACL</name>
<dbReference type="NCBIfam" id="TIGR03585">
    <property type="entry name" value="PseH"/>
    <property type="match status" value="1"/>
</dbReference>
<feature type="domain" description="N-acetyltransferase" evidence="1">
    <location>
        <begin position="2"/>
        <end position="152"/>
    </location>
</feature>
<dbReference type="PANTHER" id="PTHR43415">
    <property type="entry name" value="SPERMIDINE N(1)-ACETYLTRANSFERASE"/>
    <property type="match status" value="1"/>
</dbReference>
<dbReference type="InterPro" id="IPR000182">
    <property type="entry name" value="GNAT_dom"/>
</dbReference>
<dbReference type="PROSITE" id="PS51186">
    <property type="entry name" value="GNAT"/>
    <property type="match status" value="1"/>
</dbReference>
<dbReference type="EC" id="2.3.1.202" evidence="2"/>
<keyword evidence="2" id="KW-0012">Acyltransferase</keyword>
<organism evidence="2 3">
    <name type="scientific">Paenibacillus rhizolycopersici</name>
    <dbReference type="NCBI Taxonomy" id="2780073"/>
    <lineage>
        <taxon>Bacteria</taxon>
        <taxon>Bacillati</taxon>
        <taxon>Bacillota</taxon>
        <taxon>Bacilli</taxon>
        <taxon>Bacillales</taxon>
        <taxon>Paenibacillaceae</taxon>
        <taxon>Paenibacillus</taxon>
    </lineage>
</organism>
<dbReference type="SUPFAM" id="SSF55729">
    <property type="entry name" value="Acyl-CoA N-acyltransferases (Nat)"/>
    <property type="match status" value="1"/>
</dbReference>
<reference evidence="2 3" key="1">
    <citation type="submission" date="2021-01" db="EMBL/GenBank/DDBJ databases">
        <title>Paenibacillus sp.nov. isolated from the rhizosphere soil of tomato plant.</title>
        <authorList>
            <person name="Thin K.K."/>
            <person name="Zhang X."/>
            <person name="He S."/>
        </authorList>
    </citation>
    <scope>NUCLEOTIDE SEQUENCE [LARGE SCALE GENOMIC DNA]</scope>
    <source>
        <strain evidence="2 3">DXFW5</strain>
    </source>
</reference>
<dbReference type="Gene3D" id="3.40.630.30">
    <property type="match status" value="1"/>
</dbReference>
<evidence type="ECO:0000313" key="2">
    <source>
        <dbReference type="EMBL" id="MBM6997253.1"/>
    </source>
</evidence>
<dbReference type="RefSeq" id="WP_193417975.1">
    <property type="nucleotide sequence ID" value="NZ_JADCNN020000016.1"/>
</dbReference>
<gene>
    <name evidence="2" type="primary">pseH</name>
    <name evidence="2" type="ORF">IM700_016455</name>
</gene>
<keyword evidence="3" id="KW-1185">Reference proteome</keyword>
<dbReference type="GO" id="GO:0016746">
    <property type="term" value="F:acyltransferase activity"/>
    <property type="evidence" value="ECO:0007669"/>
    <property type="project" value="UniProtKB-KW"/>
</dbReference>
<dbReference type="Pfam" id="PF13302">
    <property type="entry name" value="Acetyltransf_3"/>
    <property type="match status" value="1"/>
</dbReference>
<protein>
    <submittedName>
        <fullName evidence="2">UDP-4-amino-4, 6-dideoxy-N-acetyl-beta-L-altrosamine N-acetyltransferase</fullName>
        <ecNumber evidence="2">2.3.1.202</ecNumber>
    </submittedName>
</protein>
<proteinExistence type="predicted"/>
<dbReference type="InterPro" id="IPR016181">
    <property type="entry name" value="Acyl_CoA_acyltransferase"/>
</dbReference>
<dbReference type="EMBL" id="JADCNN020000016">
    <property type="protein sequence ID" value="MBM6997253.1"/>
    <property type="molecule type" value="Genomic_DNA"/>
</dbReference>